<evidence type="ECO:0000259" key="1">
    <source>
        <dbReference type="Pfam" id="PF22016"/>
    </source>
</evidence>
<dbReference type="Pfam" id="PF22016">
    <property type="entry name" value="DUF6933"/>
    <property type="match status" value="1"/>
</dbReference>
<reference evidence="2" key="1">
    <citation type="submission" date="2023-03" db="EMBL/GenBank/DDBJ databases">
        <authorList>
            <person name="Shen W."/>
            <person name="Cai J."/>
        </authorList>
    </citation>
    <scope>NUCLEOTIDE SEQUENCE</scope>
    <source>
        <strain evidence="2">B646-2</strain>
    </source>
</reference>
<dbReference type="Proteomes" id="UP001249240">
    <property type="component" value="Unassembled WGS sequence"/>
</dbReference>
<dbReference type="AlphaFoldDB" id="A0AAW8SY13"/>
<name>A0AAW8SY13_9ENTE</name>
<dbReference type="RefSeq" id="WP_010744533.1">
    <property type="nucleotide sequence ID" value="NZ_BAAAXM010000024.1"/>
</dbReference>
<dbReference type="InterPro" id="IPR053864">
    <property type="entry name" value="DUF6933"/>
</dbReference>
<evidence type="ECO:0000313" key="2">
    <source>
        <dbReference type="EMBL" id="MDT2539728.1"/>
    </source>
</evidence>
<comment type="caution">
    <text evidence="2">The sequence shown here is derived from an EMBL/GenBank/DDBJ whole genome shotgun (WGS) entry which is preliminary data.</text>
</comment>
<proteinExistence type="predicted"/>
<organism evidence="2 3">
    <name type="scientific">Enterococcus raffinosus</name>
    <dbReference type="NCBI Taxonomy" id="71452"/>
    <lineage>
        <taxon>Bacteria</taxon>
        <taxon>Bacillati</taxon>
        <taxon>Bacillota</taxon>
        <taxon>Bacilli</taxon>
        <taxon>Lactobacillales</taxon>
        <taxon>Enterococcaceae</taxon>
        <taxon>Enterococcus</taxon>
    </lineage>
</organism>
<accession>A0AAW8SY13</accession>
<dbReference type="EMBL" id="JARPXM010000020">
    <property type="protein sequence ID" value="MDT2539728.1"/>
    <property type="molecule type" value="Genomic_DNA"/>
</dbReference>
<evidence type="ECO:0000313" key="3">
    <source>
        <dbReference type="Proteomes" id="UP001249240"/>
    </source>
</evidence>
<sequence length="333" mass="38267">MIINPTKKALPLFNKIPSVADKQLARRFSEFNPLFSWHANYFNVNRKKILLVVNDLTYFPLIFVGIDAKNKGQLSETFQQAIMEVFQAAGIPKKQIEKYLDLAGEVEVNGGYNRVVTGIMKNMIFSLEYHGRYDFNTLVDVENSLDLAGDIFKEQYPIDKLREVFKEPLLIHELSQEVAEESYVVKKDWESLTDYKVDRFSGKEVEKALANNRLILNAFKEYLEKSEKLTKKTVNHHLANVEEYLSNYLIFYGFDSAVTTFDVICDFFGWGASKNVWISESAVKKAGTAMKKFYQFLIAAGEVKESAIPEIRDQIELGVETGKMTLMMSDSWY</sequence>
<protein>
    <recommendedName>
        <fullName evidence="1">DUF6933 domain-containing protein</fullName>
    </recommendedName>
</protein>
<gene>
    <name evidence="2" type="ORF">P7D78_16465</name>
</gene>
<feature type="domain" description="DUF6933" evidence="1">
    <location>
        <begin position="2"/>
        <end position="144"/>
    </location>
</feature>